<comment type="caution">
    <text evidence="2">The sequence shown here is derived from an EMBL/GenBank/DDBJ whole genome shotgun (WGS) entry which is preliminary data.</text>
</comment>
<evidence type="ECO:0000313" key="3">
    <source>
        <dbReference type="Proteomes" id="UP000028705"/>
    </source>
</evidence>
<dbReference type="OrthoDB" id="1197710at2"/>
<dbReference type="InterPro" id="IPR011990">
    <property type="entry name" value="TPR-like_helical_dom_sf"/>
</dbReference>
<dbReference type="Gene3D" id="1.25.40.10">
    <property type="entry name" value="Tetratricopeptide repeat domain"/>
    <property type="match status" value="1"/>
</dbReference>
<reference evidence="2 3" key="1">
    <citation type="submission" date="2014-07" db="EMBL/GenBank/DDBJ databases">
        <title>Genome of Chryseobacterium soli DSM 19298.</title>
        <authorList>
            <person name="Stropko S.J."/>
            <person name="Pipes S.E."/>
            <person name="Newman J."/>
        </authorList>
    </citation>
    <scope>NUCLEOTIDE SEQUENCE [LARGE SCALE GENOMIC DNA]</scope>
    <source>
        <strain evidence="2 3">DSM 19298</strain>
    </source>
</reference>
<dbReference type="eggNOG" id="ENOG5033V5D">
    <property type="taxonomic scope" value="Bacteria"/>
</dbReference>
<dbReference type="EMBL" id="JPRH01000002">
    <property type="protein sequence ID" value="KFF13468.1"/>
    <property type="molecule type" value="Genomic_DNA"/>
</dbReference>
<sequence>MLKYFIVLLTFISIPLSSQINTSLLSNSWTRVKVKTEDGSRALNDNSSTFIQWKLVNNRLCKNYNPNISFDSGHCTDYKVEKNFIRFSPTIAYEIEKLDNDSLIVIERFEAKKDPDKALKFWFVKTSNIEKKDVEKNQNDSVLIADTHFAPKLRGEFLSDKLTEYALKGDFKLIGNILIYPKKQKVIFEIDNSADIKGSAKVIKNIQQVIENSYYEWNLVGFKNFEKIYVPFTVESFHKNSQEYSIKINFPKKQSVNTVTIPKETVSIKSENPSLSKENFTKGMEALKLKKYDAAIGLFEKAYGMDNTNTDALYNIAAAASIKNDIVTVCDALKRLKDLEQTEGTRLYHQTCQKP</sequence>
<keyword evidence="1" id="KW-0732">Signal</keyword>
<dbReference type="STRING" id="445961.IW15_06660"/>
<keyword evidence="3" id="KW-1185">Reference proteome</keyword>
<evidence type="ECO:0008006" key="4">
    <source>
        <dbReference type="Google" id="ProtNLM"/>
    </source>
</evidence>
<feature type="signal peptide" evidence="1">
    <location>
        <begin position="1"/>
        <end position="20"/>
    </location>
</feature>
<proteinExistence type="predicted"/>
<name>A0A086A9V4_9FLAO</name>
<dbReference type="AlphaFoldDB" id="A0A086A9V4"/>
<evidence type="ECO:0000256" key="1">
    <source>
        <dbReference type="SAM" id="SignalP"/>
    </source>
</evidence>
<protein>
    <recommendedName>
        <fullName evidence="4">Tetratricopeptide repeat protein</fullName>
    </recommendedName>
</protein>
<dbReference type="SUPFAM" id="SSF48452">
    <property type="entry name" value="TPR-like"/>
    <property type="match status" value="1"/>
</dbReference>
<organism evidence="2 3">
    <name type="scientific">Chryseobacterium soli</name>
    <dbReference type="NCBI Taxonomy" id="445961"/>
    <lineage>
        <taxon>Bacteria</taxon>
        <taxon>Pseudomonadati</taxon>
        <taxon>Bacteroidota</taxon>
        <taxon>Flavobacteriia</taxon>
        <taxon>Flavobacteriales</taxon>
        <taxon>Weeksellaceae</taxon>
        <taxon>Chryseobacterium group</taxon>
        <taxon>Chryseobacterium</taxon>
    </lineage>
</organism>
<accession>A0A086A9V4</accession>
<evidence type="ECO:0000313" key="2">
    <source>
        <dbReference type="EMBL" id="KFF13468.1"/>
    </source>
</evidence>
<dbReference type="Proteomes" id="UP000028705">
    <property type="component" value="Unassembled WGS sequence"/>
</dbReference>
<feature type="chain" id="PRO_5001802495" description="Tetratricopeptide repeat protein" evidence="1">
    <location>
        <begin position="21"/>
        <end position="355"/>
    </location>
</feature>
<dbReference type="RefSeq" id="WP_034710110.1">
    <property type="nucleotide sequence ID" value="NZ_JPRH01000002.1"/>
</dbReference>
<gene>
    <name evidence="2" type="ORF">IW15_06660</name>
</gene>